<comment type="caution">
    <text evidence="2">The sequence shown here is derived from an EMBL/GenBank/DDBJ whole genome shotgun (WGS) entry which is preliminary data.</text>
</comment>
<name>A0AA40F9Q4_9PEZI</name>
<dbReference type="AlphaFoldDB" id="A0AA40F9Q4"/>
<evidence type="ECO:0000256" key="1">
    <source>
        <dbReference type="SAM" id="MobiDB-lite"/>
    </source>
</evidence>
<feature type="region of interest" description="Disordered" evidence="1">
    <location>
        <begin position="150"/>
        <end position="169"/>
    </location>
</feature>
<dbReference type="Proteomes" id="UP001172155">
    <property type="component" value="Unassembled WGS sequence"/>
</dbReference>
<evidence type="ECO:0000313" key="2">
    <source>
        <dbReference type="EMBL" id="KAK0753622.1"/>
    </source>
</evidence>
<sequence>MFSDWVAKGRYIDPSLRTIRPPVGDPRDAFDVPVPEVRATTHSQHDNFDRNAVTHVVIQVTYSRQAVFADQQDLKVLNFVVIRRREFISYTTSTWKAAADVAAGLPGLEGMLPLNVIEASFPKLHPGQPIKVKWAPARAVFTTTIREANERHGKPLNHQVPNKEEEDQTRHSRGICYRLQLFCHHGLFG</sequence>
<gene>
    <name evidence="2" type="ORF">B0T18DRAFT_452734</name>
</gene>
<dbReference type="EMBL" id="JAUKUD010000001">
    <property type="protein sequence ID" value="KAK0753622.1"/>
    <property type="molecule type" value="Genomic_DNA"/>
</dbReference>
<protein>
    <submittedName>
        <fullName evidence="2">Uncharacterized protein</fullName>
    </submittedName>
</protein>
<proteinExistence type="predicted"/>
<keyword evidence="3" id="KW-1185">Reference proteome</keyword>
<accession>A0AA40F9Q4</accession>
<reference evidence="2" key="1">
    <citation type="submission" date="2023-06" db="EMBL/GenBank/DDBJ databases">
        <title>Genome-scale phylogeny and comparative genomics of the fungal order Sordariales.</title>
        <authorList>
            <consortium name="Lawrence Berkeley National Laboratory"/>
            <person name="Hensen N."/>
            <person name="Bonometti L."/>
            <person name="Westerberg I."/>
            <person name="Brannstrom I.O."/>
            <person name="Guillou S."/>
            <person name="Cros-Aarteil S."/>
            <person name="Calhoun S."/>
            <person name="Haridas S."/>
            <person name="Kuo A."/>
            <person name="Mondo S."/>
            <person name="Pangilinan J."/>
            <person name="Riley R."/>
            <person name="LaButti K."/>
            <person name="Andreopoulos B."/>
            <person name="Lipzen A."/>
            <person name="Chen C."/>
            <person name="Yanf M."/>
            <person name="Daum C."/>
            <person name="Ng V."/>
            <person name="Clum A."/>
            <person name="Steindorff A."/>
            <person name="Ohm R."/>
            <person name="Martin F."/>
            <person name="Silar P."/>
            <person name="Natvig D."/>
            <person name="Lalanne C."/>
            <person name="Gautier V."/>
            <person name="Ament-velasquez S.L."/>
            <person name="Kruys A."/>
            <person name="Hutchinson M.I."/>
            <person name="Powell A.J."/>
            <person name="Barry K."/>
            <person name="Miller A.N."/>
            <person name="Grigoriev I.V."/>
            <person name="Debuchy R."/>
            <person name="Gladieux P."/>
            <person name="Thoren M.H."/>
            <person name="Johannesson H."/>
        </authorList>
    </citation>
    <scope>NUCLEOTIDE SEQUENCE</scope>
    <source>
        <strain evidence="2">SMH3187-1</strain>
    </source>
</reference>
<evidence type="ECO:0000313" key="3">
    <source>
        <dbReference type="Proteomes" id="UP001172155"/>
    </source>
</evidence>
<organism evidence="2 3">
    <name type="scientific">Schizothecium vesticola</name>
    <dbReference type="NCBI Taxonomy" id="314040"/>
    <lineage>
        <taxon>Eukaryota</taxon>
        <taxon>Fungi</taxon>
        <taxon>Dikarya</taxon>
        <taxon>Ascomycota</taxon>
        <taxon>Pezizomycotina</taxon>
        <taxon>Sordariomycetes</taxon>
        <taxon>Sordariomycetidae</taxon>
        <taxon>Sordariales</taxon>
        <taxon>Schizotheciaceae</taxon>
        <taxon>Schizothecium</taxon>
    </lineage>
</organism>